<sequence length="108" mass="11898">MVPIGELRRPRVKGIVYVVNGVVTRVRAIDPNGQWDEDDRGYVDVPVTKPLTDVEIAQQFPSLPLRVGEERPTRSRQDSGVRAALTGPEHGSLLPLIPAGTGKRRGRH</sequence>
<evidence type="ECO:0000256" key="1">
    <source>
        <dbReference type="SAM" id="MobiDB-lite"/>
    </source>
</evidence>
<feature type="region of interest" description="Disordered" evidence="1">
    <location>
        <begin position="67"/>
        <end position="108"/>
    </location>
</feature>
<comment type="caution">
    <text evidence="2">The sequence shown here is derived from an EMBL/GenBank/DDBJ whole genome shotgun (WGS) entry which is preliminary data.</text>
</comment>
<gene>
    <name evidence="2" type="ORF">B0I29_1332</name>
</gene>
<protein>
    <submittedName>
        <fullName evidence="2">Uncharacterized protein</fullName>
    </submittedName>
</protein>
<organism evidence="2 3">
    <name type="scientific">Actinoplanes lutulentus</name>
    <dbReference type="NCBI Taxonomy" id="1287878"/>
    <lineage>
        <taxon>Bacteria</taxon>
        <taxon>Bacillati</taxon>
        <taxon>Actinomycetota</taxon>
        <taxon>Actinomycetes</taxon>
        <taxon>Micromonosporales</taxon>
        <taxon>Micromonosporaceae</taxon>
        <taxon>Actinoplanes</taxon>
    </lineage>
</organism>
<proteinExistence type="predicted"/>
<dbReference type="EMBL" id="QLMJ01000033">
    <property type="protein sequence ID" value="RAK25463.1"/>
    <property type="molecule type" value="Genomic_DNA"/>
</dbReference>
<dbReference type="AlphaFoldDB" id="A0A327Z4X0"/>
<evidence type="ECO:0000313" key="2">
    <source>
        <dbReference type="EMBL" id="RAK25463.1"/>
    </source>
</evidence>
<keyword evidence="3" id="KW-1185">Reference proteome</keyword>
<dbReference type="Proteomes" id="UP000249341">
    <property type="component" value="Unassembled WGS sequence"/>
</dbReference>
<name>A0A327Z4X0_9ACTN</name>
<evidence type="ECO:0000313" key="3">
    <source>
        <dbReference type="Proteomes" id="UP000249341"/>
    </source>
</evidence>
<feature type="compositionally biased region" description="Basic and acidic residues" evidence="1">
    <location>
        <begin position="67"/>
        <end position="79"/>
    </location>
</feature>
<accession>A0A327Z4X0</accession>
<reference evidence="2 3" key="1">
    <citation type="submission" date="2018-06" db="EMBL/GenBank/DDBJ databases">
        <title>Genomic Encyclopedia of Type Strains, Phase III (KMG-III): the genomes of soil and plant-associated and newly described type strains.</title>
        <authorList>
            <person name="Whitman W."/>
        </authorList>
    </citation>
    <scope>NUCLEOTIDE SEQUENCE [LARGE SCALE GENOMIC DNA]</scope>
    <source>
        <strain evidence="2 3">CGMCC 4.7090</strain>
    </source>
</reference>